<dbReference type="InterPro" id="IPR046866">
    <property type="entry name" value="FapA_N"/>
</dbReference>
<dbReference type="Pfam" id="PF03961">
    <property type="entry name" value="FapA"/>
    <property type="match status" value="1"/>
</dbReference>
<dbReference type="Proteomes" id="UP000254069">
    <property type="component" value="Unassembled WGS sequence"/>
</dbReference>
<protein>
    <submittedName>
        <fullName evidence="2">Protein of uncharacterized function (DUF342)</fullName>
    </submittedName>
</protein>
<evidence type="ECO:0000313" key="3">
    <source>
        <dbReference type="Proteomes" id="UP000254069"/>
    </source>
</evidence>
<dbReference type="InterPro" id="IPR036145">
    <property type="entry name" value="MinC_C_sf"/>
</dbReference>
<feature type="domain" description="Flagellar Assembly Protein A N-terminal region" evidence="1">
    <location>
        <begin position="85"/>
        <end position="262"/>
    </location>
</feature>
<dbReference type="InterPro" id="IPR005646">
    <property type="entry name" value="FapA"/>
</dbReference>
<reference evidence="2 3" key="1">
    <citation type="submission" date="2018-06" db="EMBL/GenBank/DDBJ databases">
        <authorList>
            <consortium name="Pathogen Informatics"/>
            <person name="Doyle S."/>
        </authorList>
    </citation>
    <scope>NUCLEOTIDE SEQUENCE [LARGE SCALE GENOMIC DNA]</scope>
    <source>
        <strain evidence="2 3">NCTC10738</strain>
    </source>
</reference>
<dbReference type="GO" id="GO:0000902">
    <property type="term" value="P:cell morphogenesis"/>
    <property type="evidence" value="ECO:0007669"/>
    <property type="project" value="InterPro"/>
</dbReference>
<evidence type="ECO:0000313" key="2">
    <source>
        <dbReference type="EMBL" id="SUI76587.1"/>
    </source>
</evidence>
<organism evidence="2 3">
    <name type="scientific">Shewanella algae</name>
    <dbReference type="NCBI Taxonomy" id="38313"/>
    <lineage>
        <taxon>Bacteria</taxon>
        <taxon>Pseudomonadati</taxon>
        <taxon>Pseudomonadota</taxon>
        <taxon>Gammaproteobacteria</taxon>
        <taxon>Alteromonadales</taxon>
        <taxon>Shewanellaceae</taxon>
        <taxon>Shewanella</taxon>
    </lineage>
</organism>
<dbReference type="EMBL" id="UGYO01000001">
    <property type="protein sequence ID" value="SUI76587.1"/>
    <property type="molecule type" value="Genomic_DNA"/>
</dbReference>
<dbReference type="AlphaFoldDB" id="A0A380A942"/>
<dbReference type="Pfam" id="PF20250">
    <property type="entry name" value="FapA_N"/>
    <property type="match status" value="1"/>
</dbReference>
<dbReference type="RefSeq" id="WP_115389785.1">
    <property type="nucleotide sequence ID" value="NZ_CP046378.1"/>
</dbReference>
<accession>A0A380A942</accession>
<dbReference type="PANTHER" id="PTHR38032">
    <property type="entry name" value="POLYMERASE-RELATED"/>
    <property type="match status" value="1"/>
</dbReference>
<gene>
    <name evidence="2" type="ORF">NCTC10738_02448</name>
</gene>
<evidence type="ECO:0000259" key="1">
    <source>
        <dbReference type="Pfam" id="PF20250"/>
    </source>
</evidence>
<name>A0A380A942_9GAMM</name>
<keyword evidence="3" id="KW-1185">Reference proteome</keyword>
<dbReference type="PANTHER" id="PTHR38032:SF1">
    <property type="entry name" value="RNA-BINDING PROTEIN KHPB N-TERMINAL DOMAIN-CONTAINING PROTEIN"/>
    <property type="match status" value="1"/>
</dbReference>
<dbReference type="SUPFAM" id="SSF63848">
    <property type="entry name" value="Cell-division inhibitor MinC, C-terminal domain"/>
    <property type="match status" value="1"/>
</dbReference>
<sequence length="556" mass="61391">MLAPDLVELSSNKQFAELRLIPKTHGPVTEEAIRHLLALPDFANLCPLDSQIAKAVKDVNKLYAEEDGQFEQFFQIAERRDGQISLQPSKDKMQAGMTLTAAWGGKEITLPDILRRLKEEKICMGLSKIKIETMLKRLKQSKPGETIEGTIACGKAAVNGNHARLDRKVPLARERLLHPQEREDGTVDMRNLGAVIMVNAGDLLMERIPATQGTPGYNVFGEVLPAKPGKDLEMVAGKGTEFNAKDSNKLIATVAGQPVEVRNGMQVDDVLQIKDVDVGYGNVDFKGSILISGDVHEGMQVKSSGDITVMGFVDSASLMAEGDVTVSKGIIGRQIRANELSTQIRAKGQISAQFVQYSDLQCQGDILVTKQLLHSNSRTDSKLTVSDANGRRGDLVGGIAKAEKGIKAVAIGATADTKTDLFCAMRLGEYRQNLKDLEESVRVLVVAGLDMEARLRKLPPKSEWQADPAMVEQVKMMLEEKHRVDDERVREETELELLKAETEGYYRHYFVEALKHIYSNVEIHIGPAQQRTQREHGPCVVQNQNGEVHFDYSSRG</sequence>
<dbReference type="InterPro" id="IPR046865">
    <property type="entry name" value="FapA_b_solenoid"/>
</dbReference>
<proteinExistence type="predicted"/>